<gene>
    <name evidence="1" type="ORF">AVL48_22565</name>
</gene>
<dbReference type="OrthoDB" id="8438314at2"/>
<organism evidence="1 2">
    <name type="scientific">Amycolatopsis regifaucium</name>
    <dbReference type="NCBI Taxonomy" id="546365"/>
    <lineage>
        <taxon>Bacteria</taxon>
        <taxon>Bacillati</taxon>
        <taxon>Actinomycetota</taxon>
        <taxon>Actinomycetes</taxon>
        <taxon>Pseudonocardiales</taxon>
        <taxon>Pseudonocardiaceae</taxon>
        <taxon>Amycolatopsis</taxon>
    </lineage>
</organism>
<dbReference type="EMBL" id="LQCI01000003">
    <property type="protein sequence ID" value="KZB87427.1"/>
    <property type="molecule type" value="Genomic_DNA"/>
</dbReference>
<protein>
    <recommendedName>
        <fullName evidence="3">XRE family transcriptional regulator</fullName>
    </recommendedName>
</protein>
<accession>A0A154MUK9</accession>
<evidence type="ECO:0000313" key="1">
    <source>
        <dbReference type="EMBL" id="KZB87427.1"/>
    </source>
</evidence>
<dbReference type="Proteomes" id="UP000076321">
    <property type="component" value="Unassembled WGS sequence"/>
</dbReference>
<sequence length="294" mass="33194">MSPDTTAQEARPIVLKVLLRGRHLQSYRAFCREYDKVAEKVDKSLRGSFPSKAQFYRWLSGELVGLPYADHCRILEAMLPGWQAEQLFEFHDGGIEFVPEPTASPRSQTIIPPSSAMEPRSNPEVVEVFSHRSAIPADLWTRLLDDSGERIDILCLAALFLVERPTFAKQIKQKAIDGAKIRLLFGDPDADEATKRSEEERLDARTVSARIRNALAFLRPLDGVPGVEARLHTTTLYNSVFRFDDEMVINTHVYGLPGAHAPALHLRQTPEGDMFETYMESFQAVWTAAKPLTW</sequence>
<dbReference type="AlphaFoldDB" id="A0A154MUK9"/>
<reference evidence="1 2" key="1">
    <citation type="submission" date="2015-12" db="EMBL/GenBank/DDBJ databases">
        <title>Amycolatopsis regifaucium genome sequencing and assembly.</title>
        <authorList>
            <person name="Mayilraj S."/>
        </authorList>
    </citation>
    <scope>NUCLEOTIDE SEQUENCE [LARGE SCALE GENOMIC DNA]</scope>
    <source>
        <strain evidence="1 2">GY080</strain>
    </source>
</reference>
<evidence type="ECO:0000313" key="2">
    <source>
        <dbReference type="Proteomes" id="UP000076321"/>
    </source>
</evidence>
<name>A0A154MUK9_9PSEU</name>
<dbReference type="RefSeq" id="WP_074975811.1">
    <property type="nucleotide sequence ID" value="NZ_FOPQ01000034.1"/>
</dbReference>
<evidence type="ECO:0008006" key="3">
    <source>
        <dbReference type="Google" id="ProtNLM"/>
    </source>
</evidence>
<comment type="caution">
    <text evidence="1">The sequence shown here is derived from an EMBL/GenBank/DDBJ whole genome shotgun (WGS) entry which is preliminary data.</text>
</comment>
<proteinExistence type="predicted"/>